<evidence type="ECO:0000313" key="3">
    <source>
        <dbReference type="Proteomes" id="UP000735302"/>
    </source>
</evidence>
<dbReference type="SUPFAM" id="SSF48371">
    <property type="entry name" value="ARM repeat"/>
    <property type="match status" value="1"/>
</dbReference>
<feature type="compositionally biased region" description="Basic and acidic residues" evidence="1">
    <location>
        <begin position="58"/>
        <end position="85"/>
    </location>
</feature>
<keyword evidence="2" id="KW-0396">Initiation factor</keyword>
<evidence type="ECO:0000256" key="1">
    <source>
        <dbReference type="SAM" id="MobiDB-lite"/>
    </source>
</evidence>
<dbReference type="InterPro" id="IPR016024">
    <property type="entry name" value="ARM-type_fold"/>
</dbReference>
<feature type="non-terminal residue" evidence="2">
    <location>
        <position position="308"/>
    </location>
</feature>
<dbReference type="EMBL" id="BLXT01002742">
    <property type="protein sequence ID" value="GFN97296.1"/>
    <property type="molecule type" value="Genomic_DNA"/>
</dbReference>
<feature type="compositionally biased region" description="Low complexity" evidence="1">
    <location>
        <begin position="153"/>
        <end position="169"/>
    </location>
</feature>
<feature type="compositionally biased region" description="Gly residues" evidence="1">
    <location>
        <begin position="86"/>
        <end position="96"/>
    </location>
</feature>
<feature type="compositionally biased region" description="Low complexity" evidence="1">
    <location>
        <begin position="206"/>
        <end position="229"/>
    </location>
</feature>
<comment type="caution">
    <text evidence="2">The sequence shown here is derived from an EMBL/GenBank/DDBJ whole genome shotgun (WGS) entry which is preliminary data.</text>
</comment>
<sequence>MTGGPEAWLIVVKSNFICYIFNRRKKRNPYIFQALTQYCLRQLSFKGREVGGGGAERGGGRTERGGGRAERGGGRAERGGGRTERGGGGAERGGGRAIKSLRKHKITDREQEENEEKDEEEEEEEEDDDDSETKWKEEEEGNFDNLDSGFDVSGYSQPQQPLSQYYQQPNHTQSQQHHPLQYHQLDSSASSTDSSRPGSQSGGVGTTPLTPASSSSLAVSAAAAAAAAGAPPPLPGNHLEGESASDSSSSNSSNNSNSNSNMSVYMGHGQNAGSFMQTTGYPGYHQGGGQGGAAYSMLHPASYTSSDA</sequence>
<keyword evidence="2" id="KW-0648">Protein biosynthesis</keyword>
<reference evidence="2 3" key="1">
    <citation type="journal article" date="2021" name="Elife">
        <title>Chloroplast acquisition without the gene transfer in kleptoplastic sea slugs, Plakobranchus ocellatus.</title>
        <authorList>
            <person name="Maeda T."/>
            <person name="Takahashi S."/>
            <person name="Yoshida T."/>
            <person name="Shimamura S."/>
            <person name="Takaki Y."/>
            <person name="Nagai Y."/>
            <person name="Toyoda A."/>
            <person name="Suzuki Y."/>
            <person name="Arimoto A."/>
            <person name="Ishii H."/>
            <person name="Satoh N."/>
            <person name="Nishiyama T."/>
            <person name="Hasebe M."/>
            <person name="Maruyama T."/>
            <person name="Minagawa J."/>
            <person name="Obokata J."/>
            <person name="Shigenobu S."/>
        </authorList>
    </citation>
    <scope>NUCLEOTIDE SEQUENCE [LARGE SCALE GENOMIC DNA]</scope>
</reference>
<evidence type="ECO:0000313" key="2">
    <source>
        <dbReference type="EMBL" id="GFN97296.1"/>
    </source>
</evidence>
<gene>
    <name evidence="2" type="ORF">PoB_002380200</name>
</gene>
<dbReference type="Proteomes" id="UP000735302">
    <property type="component" value="Unassembled WGS sequence"/>
</dbReference>
<dbReference type="GO" id="GO:0003743">
    <property type="term" value="F:translation initiation factor activity"/>
    <property type="evidence" value="ECO:0007669"/>
    <property type="project" value="UniProtKB-KW"/>
</dbReference>
<accession>A0AAV3ZRY8</accession>
<feature type="compositionally biased region" description="Low complexity" evidence="1">
    <location>
        <begin position="244"/>
        <end position="263"/>
    </location>
</feature>
<dbReference type="AlphaFoldDB" id="A0AAV3ZRY8"/>
<proteinExistence type="predicted"/>
<protein>
    <submittedName>
        <fullName evidence="2">Eukaryotic translation initiation factor 3 subunit a</fullName>
    </submittedName>
</protein>
<keyword evidence="3" id="KW-1185">Reference proteome</keyword>
<organism evidence="2 3">
    <name type="scientific">Plakobranchus ocellatus</name>
    <dbReference type="NCBI Taxonomy" id="259542"/>
    <lineage>
        <taxon>Eukaryota</taxon>
        <taxon>Metazoa</taxon>
        <taxon>Spiralia</taxon>
        <taxon>Lophotrochozoa</taxon>
        <taxon>Mollusca</taxon>
        <taxon>Gastropoda</taxon>
        <taxon>Heterobranchia</taxon>
        <taxon>Euthyneura</taxon>
        <taxon>Panpulmonata</taxon>
        <taxon>Sacoglossa</taxon>
        <taxon>Placobranchoidea</taxon>
        <taxon>Plakobranchidae</taxon>
        <taxon>Plakobranchus</taxon>
    </lineage>
</organism>
<name>A0AAV3ZRY8_9GAST</name>
<feature type="compositionally biased region" description="Low complexity" evidence="1">
    <location>
        <begin position="187"/>
        <end position="199"/>
    </location>
</feature>
<feature type="region of interest" description="Disordered" evidence="1">
    <location>
        <begin position="49"/>
        <end position="308"/>
    </location>
</feature>
<feature type="compositionally biased region" description="Acidic residues" evidence="1">
    <location>
        <begin position="110"/>
        <end position="131"/>
    </location>
</feature>